<organism evidence="3 4">
    <name type="scientific">Phaeosphaeria nodorum (strain SN15 / ATCC MYA-4574 / FGSC 10173)</name>
    <name type="common">Glume blotch fungus</name>
    <name type="synonym">Parastagonospora nodorum</name>
    <dbReference type="NCBI Taxonomy" id="321614"/>
    <lineage>
        <taxon>Eukaryota</taxon>
        <taxon>Fungi</taxon>
        <taxon>Dikarya</taxon>
        <taxon>Ascomycota</taxon>
        <taxon>Pezizomycotina</taxon>
        <taxon>Dothideomycetes</taxon>
        <taxon>Pleosporomycetidae</taxon>
        <taxon>Pleosporales</taxon>
        <taxon>Pleosporineae</taxon>
        <taxon>Phaeosphaeriaceae</taxon>
        <taxon>Parastagonospora</taxon>
    </lineage>
</organism>
<dbReference type="Proteomes" id="UP000663193">
    <property type="component" value="Chromosome 3"/>
</dbReference>
<name>A0A7U2HWW4_PHANO</name>
<dbReference type="EMBL" id="CP069025">
    <property type="protein sequence ID" value="QRC93613.1"/>
    <property type="molecule type" value="Genomic_DNA"/>
</dbReference>
<feature type="compositionally biased region" description="Polar residues" evidence="2">
    <location>
        <begin position="508"/>
        <end position="519"/>
    </location>
</feature>
<dbReference type="VEuPathDB" id="FungiDB:JI435_038160"/>
<feature type="coiled-coil region" evidence="1">
    <location>
        <begin position="373"/>
        <end position="400"/>
    </location>
</feature>
<keyword evidence="4" id="KW-1185">Reference proteome</keyword>
<feature type="compositionally biased region" description="Polar residues" evidence="2">
    <location>
        <begin position="610"/>
        <end position="619"/>
    </location>
</feature>
<proteinExistence type="predicted"/>
<evidence type="ECO:0000313" key="3">
    <source>
        <dbReference type="EMBL" id="QRC93613.1"/>
    </source>
</evidence>
<protein>
    <submittedName>
        <fullName evidence="3">Uncharacterized protein</fullName>
    </submittedName>
</protein>
<reference evidence="4" key="1">
    <citation type="journal article" date="2021" name="BMC Genomics">
        <title>Chromosome-level genome assembly and manually-curated proteome of model necrotroph Parastagonospora nodorum Sn15 reveals a genome-wide trove of candidate effector homologs, and redundancy of virulence-related functions within an accessory chromosome.</title>
        <authorList>
            <person name="Bertazzoni S."/>
            <person name="Jones D.A.B."/>
            <person name="Phan H.T."/>
            <person name="Tan K.-C."/>
            <person name="Hane J.K."/>
        </authorList>
    </citation>
    <scope>NUCLEOTIDE SEQUENCE [LARGE SCALE GENOMIC DNA]</scope>
    <source>
        <strain evidence="4">SN15 / ATCC MYA-4574 / FGSC 10173)</strain>
    </source>
</reference>
<evidence type="ECO:0000313" key="4">
    <source>
        <dbReference type="Proteomes" id="UP000663193"/>
    </source>
</evidence>
<feature type="compositionally biased region" description="Low complexity" evidence="2">
    <location>
        <begin position="187"/>
        <end position="208"/>
    </location>
</feature>
<dbReference type="OrthoDB" id="10648603at2759"/>
<keyword evidence="1" id="KW-0175">Coiled coil</keyword>
<feature type="region of interest" description="Disordered" evidence="2">
    <location>
        <begin position="556"/>
        <end position="696"/>
    </location>
</feature>
<feature type="region of interest" description="Disordered" evidence="2">
    <location>
        <begin position="1"/>
        <end position="49"/>
    </location>
</feature>
<feature type="compositionally biased region" description="Low complexity" evidence="2">
    <location>
        <begin position="172"/>
        <end position="181"/>
    </location>
</feature>
<evidence type="ECO:0000256" key="2">
    <source>
        <dbReference type="SAM" id="MobiDB-lite"/>
    </source>
</evidence>
<evidence type="ECO:0000256" key="1">
    <source>
        <dbReference type="SAM" id="Coils"/>
    </source>
</evidence>
<feature type="compositionally biased region" description="Basic residues" evidence="2">
    <location>
        <begin position="624"/>
        <end position="634"/>
    </location>
</feature>
<sequence length="696" mass="73902">MANDYPFAPPGHAGKGHPAYDNRNRGYNKGRGSYNGGRGGRSQNSGNYGPRAVPVPIQVPSAEAVAPFNFVPDPMAPWAQKYGRYTPGQSPQFFMPLASAPWMSPASPYSTYSGMQPRAFSTSSAPHVGTLAHTPIATPHITIPKAAIMSSGPSTKGNGNLGNSRTNGSGSGAKNAKNAKNAKTETTETTGQQPAGTTASGTGEGASDALHIHAPIPKRIHKLTPKHHHLPGGTPTAHSVLRDFIPYEGQNSVMDAAHNTPDATVKLLDHDSLMQLQVFNITLAHKLQRKLEEAKMAREMDETAFLKKRSILLSLLTVARDSERNHVKTVQRLEERFYSKMQEACKLSGEAKKNGMIAATTQLKAGPDFSRLASEQREKIEEYRNELNDLDNARAISRNKYSDTIHEVLMQALGGKAVGQAGVVTAADADQVDAAQKKTSVVSMAPAQDDRKDSAQIAQLAKDQPVFERQPETEHQSINEVLHRTTVTDAPHESDKTGYVIPPKSRFVDSSTSFKQSTNDTELEAFPDFWVPEKIRGLAPVGDGAMLTAQVEARKDDVAKKQEAKNGDAVKKQDTSKDKAPNTKTENKTPAPSAVPKTQGNDKSKAPVVSKQQPNQSGNQGTGKVRKKNFRKKGGNGGAGGDGKDKGGGGVGGSGMANAAPKTGQAAGDGKDKGAGGKANAIPKTGPAAGDMRKGG</sequence>
<feature type="region of interest" description="Disordered" evidence="2">
    <location>
        <begin position="490"/>
        <end position="519"/>
    </location>
</feature>
<accession>A0A7U2HWW4</accession>
<gene>
    <name evidence="3" type="ORF">JI435_038160</name>
</gene>
<dbReference type="AlphaFoldDB" id="A0A7U2HWW4"/>
<feature type="region of interest" description="Disordered" evidence="2">
    <location>
        <begin position="148"/>
        <end position="208"/>
    </location>
</feature>
<feature type="compositionally biased region" description="Polar residues" evidence="2">
    <location>
        <begin position="151"/>
        <end position="166"/>
    </location>
</feature>
<feature type="compositionally biased region" description="Basic and acidic residues" evidence="2">
    <location>
        <begin position="556"/>
        <end position="587"/>
    </location>
</feature>
<feature type="compositionally biased region" description="Polar residues" evidence="2">
    <location>
        <begin position="588"/>
        <end position="599"/>
    </location>
</feature>